<accession>A0A9W5Y8S2</accession>
<comment type="caution">
    <text evidence="5">The sequence shown here is derived from an EMBL/GenBank/DDBJ whole genome shotgun (WGS) entry which is preliminary data.</text>
</comment>
<evidence type="ECO:0000256" key="1">
    <source>
        <dbReference type="ARBA" id="ARBA00001946"/>
    </source>
</evidence>
<dbReference type="GO" id="GO:0004518">
    <property type="term" value="F:nuclease activity"/>
    <property type="evidence" value="ECO:0007669"/>
    <property type="project" value="UniProtKB-KW"/>
</dbReference>
<keyword evidence="3" id="KW-0378">Hydrolase</keyword>
<sequence>MNEKLIEKKLREKIKELGGRAEKFIPTYFVGAPDRIVLMPGGRVYWVETKSTGDKLRSIQQTRKRQLEKLGFKCYKVDSKQALDRFIEEVKKDVD</sequence>
<feature type="domain" description="VRR-NUC" evidence="4">
    <location>
        <begin position="1"/>
        <end position="81"/>
    </location>
</feature>
<dbReference type="InterPro" id="IPR014883">
    <property type="entry name" value="VRR_NUC"/>
</dbReference>
<evidence type="ECO:0000313" key="5">
    <source>
        <dbReference type="EMBL" id="GKX27863.1"/>
    </source>
</evidence>
<dbReference type="GO" id="GO:0016788">
    <property type="term" value="F:hydrolase activity, acting on ester bonds"/>
    <property type="evidence" value="ECO:0007669"/>
    <property type="project" value="InterPro"/>
</dbReference>
<keyword evidence="6" id="KW-1185">Reference proteome</keyword>
<evidence type="ECO:0000313" key="6">
    <source>
        <dbReference type="Proteomes" id="UP001144256"/>
    </source>
</evidence>
<proteinExistence type="predicted"/>
<gene>
    <name evidence="5" type="ORF">SH1V18_03430</name>
</gene>
<reference evidence="5" key="1">
    <citation type="submission" date="2022-06" db="EMBL/GenBank/DDBJ databases">
        <title>Vallitalea longa sp. nov., an anaerobic bacterium isolated from marine sediment.</title>
        <authorList>
            <person name="Hirano S."/>
            <person name="Terahara T."/>
            <person name="Mori K."/>
            <person name="Hamada M."/>
            <person name="Matsumoto R."/>
            <person name="Kobayashi T."/>
        </authorList>
    </citation>
    <scope>NUCLEOTIDE SEQUENCE</scope>
    <source>
        <strain evidence="5">SH18-1</strain>
    </source>
</reference>
<evidence type="ECO:0000259" key="4">
    <source>
        <dbReference type="SMART" id="SM00990"/>
    </source>
</evidence>
<dbReference type="Gene3D" id="3.40.1350.10">
    <property type="match status" value="1"/>
</dbReference>
<dbReference type="SMART" id="SM00990">
    <property type="entry name" value="VRR_NUC"/>
    <property type="match status" value="1"/>
</dbReference>
<name>A0A9W5Y8S2_9FIRM</name>
<dbReference type="Proteomes" id="UP001144256">
    <property type="component" value="Unassembled WGS sequence"/>
</dbReference>
<evidence type="ECO:0000256" key="3">
    <source>
        <dbReference type="ARBA" id="ARBA00022801"/>
    </source>
</evidence>
<dbReference type="RefSeq" id="WP_281811589.1">
    <property type="nucleotide sequence ID" value="NZ_BRLB01000001.1"/>
</dbReference>
<dbReference type="AlphaFoldDB" id="A0A9W5Y8S2"/>
<comment type="cofactor">
    <cofactor evidence="1">
        <name>Mg(2+)</name>
        <dbReference type="ChEBI" id="CHEBI:18420"/>
    </cofactor>
</comment>
<evidence type="ECO:0000256" key="2">
    <source>
        <dbReference type="ARBA" id="ARBA00022722"/>
    </source>
</evidence>
<dbReference type="EMBL" id="BRLB01000001">
    <property type="protein sequence ID" value="GKX27863.1"/>
    <property type="molecule type" value="Genomic_DNA"/>
</dbReference>
<dbReference type="GO" id="GO:0003676">
    <property type="term" value="F:nucleic acid binding"/>
    <property type="evidence" value="ECO:0007669"/>
    <property type="project" value="InterPro"/>
</dbReference>
<protein>
    <recommendedName>
        <fullName evidence="4">VRR-NUC domain-containing protein</fullName>
    </recommendedName>
</protein>
<dbReference type="InterPro" id="IPR011856">
    <property type="entry name" value="tRNA_endonuc-like_dom_sf"/>
</dbReference>
<organism evidence="5 6">
    <name type="scientific">Vallitalea longa</name>
    <dbReference type="NCBI Taxonomy" id="2936439"/>
    <lineage>
        <taxon>Bacteria</taxon>
        <taxon>Bacillati</taxon>
        <taxon>Bacillota</taxon>
        <taxon>Clostridia</taxon>
        <taxon>Lachnospirales</taxon>
        <taxon>Vallitaleaceae</taxon>
        <taxon>Vallitalea</taxon>
    </lineage>
</organism>
<keyword evidence="2" id="KW-0540">Nuclease</keyword>